<evidence type="ECO:0000256" key="1">
    <source>
        <dbReference type="SAM" id="MobiDB-lite"/>
    </source>
</evidence>
<sequence>MPPSFVLDDATKQQLMAKYMPYQKLTPGEDQALRESQANDNSIHAPQQNGQNGFGSCLSATHQDPLGPSSLATTAAQVIGSSQDLRILPNRSVTDDTLDDAYVTFILYCNPAVPLSTDTTELRTTFRSPPKSDGKSFSTYKLYELIKKLELKELQTWAQLALELGVEPPALDKGQSAQKVQQYAVRLKRWMHAMHVDAFFEYLLSKAHVYWTHVPSIHEPPSESGRDGVAAGEDLALRALLPETKPKRGRRKAGERDDESETGRSPAQRPRLHSPTLSEDFMINRSSLDHENPTPVSTIYGNGFQDRNAPWSAADVRGPVGTAFRWGASRDSIQTPLSAYPQSAITPTNRTSHWNDQDEPRSAITPNKSRSRRRHGPAVSSAWPSNGSGSSGRLRGRPPSNRSVQDGPFSTFPANPSTKDGVSDNSSSTTPMVQNPQVPHFFPPSNPLSTRPTAPPNGKPSRLSLQVPQRQGGAVRLATPPPILLVNGTSGLNVQNGPMPHNGSVENYYNGPSNQHSDLQPFVNITFRQNDDSDRTNVDNLESHFICEILAAEWYDSAGVRIEKCTIDEASKICKQVIRNLQDESGTPEAFLMSVTALAGGPLRTHMKMTRLDESDTRTAYECHWRMRFGSIEGDFNIRATVQSSVTTAFGSAEQQDVHVPWKKRYLDLQQRIRERDEKVGALKKNILDALVESDRMMLDKRGEFYPPSDI</sequence>
<dbReference type="InterPro" id="IPR018562">
    <property type="entry name" value="ARS-binding_2"/>
</dbReference>
<dbReference type="PANTHER" id="PTHR42048">
    <property type="entry name" value="ARS-BINDING PROTEIN 2"/>
    <property type="match status" value="1"/>
</dbReference>
<protein>
    <submittedName>
        <fullName evidence="2">ARS binding protein 2</fullName>
    </submittedName>
</protein>
<gene>
    <name evidence="2" type="ORF">PVAG01_10401</name>
</gene>
<comment type="caution">
    <text evidence="2">The sequence shown here is derived from an EMBL/GenBank/DDBJ whole genome shotgun (WGS) entry which is preliminary data.</text>
</comment>
<reference evidence="2 3" key="1">
    <citation type="submission" date="2024-06" db="EMBL/GenBank/DDBJ databases">
        <title>Complete genome of Phlyctema vagabunda strain 19-DSS-EL-015.</title>
        <authorList>
            <person name="Fiorenzani C."/>
        </authorList>
    </citation>
    <scope>NUCLEOTIDE SEQUENCE [LARGE SCALE GENOMIC DNA]</scope>
    <source>
        <strain evidence="2 3">19-DSS-EL-015</strain>
    </source>
</reference>
<dbReference type="EMBL" id="JBFCZG010000009">
    <property type="protein sequence ID" value="KAL3418685.1"/>
    <property type="molecule type" value="Genomic_DNA"/>
</dbReference>
<feature type="compositionally biased region" description="Polar residues" evidence="1">
    <location>
        <begin position="412"/>
        <end position="437"/>
    </location>
</feature>
<dbReference type="Proteomes" id="UP001629113">
    <property type="component" value="Unassembled WGS sequence"/>
</dbReference>
<dbReference type="PANTHER" id="PTHR42048:SF1">
    <property type="entry name" value="ARS-BINDING PROTEIN 2"/>
    <property type="match status" value="1"/>
</dbReference>
<keyword evidence="3" id="KW-1185">Reference proteome</keyword>
<evidence type="ECO:0000313" key="2">
    <source>
        <dbReference type="EMBL" id="KAL3418685.1"/>
    </source>
</evidence>
<name>A0ABR4P5T5_9HELO</name>
<organism evidence="2 3">
    <name type="scientific">Phlyctema vagabunda</name>
    <dbReference type="NCBI Taxonomy" id="108571"/>
    <lineage>
        <taxon>Eukaryota</taxon>
        <taxon>Fungi</taxon>
        <taxon>Dikarya</taxon>
        <taxon>Ascomycota</taxon>
        <taxon>Pezizomycotina</taxon>
        <taxon>Leotiomycetes</taxon>
        <taxon>Helotiales</taxon>
        <taxon>Dermateaceae</taxon>
        <taxon>Phlyctema</taxon>
    </lineage>
</organism>
<evidence type="ECO:0000313" key="3">
    <source>
        <dbReference type="Proteomes" id="UP001629113"/>
    </source>
</evidence>
<dbReference type="Pfam" id="PF09441">
    <property type="entry name" value="Abp2"/>
    <property type="match status" value="1"/>
</dbReference>
<feature type="compositionally biased region" description="Polar residues" evidence="1">
    <location>
        <begin position="339"/>
        <end position="352"/>
    </location>
</feature>
<feature type="region of interest" description="Disordered" evidence="1">
    <location>
        <begin position="237"/>
        <end position="278"/>
    </location>
</feature>
<feature type="compositionally biased region" description="Low complexity" evidence="1">
    <location>
        <begin position="380"/>
        <end position="403"/>
    </location>
</feature>
<feature type="region of interest" description="Disordered" evidence="1">
    <location>
        <begin position="339"/>
        <end position="466"/>
    </location>
</feature>
<accession>A0ABR4P5T5</accession>
<proteinExistence type="predicted"/>